<dbReference type="GO" id="GO:0042781">
    <property type="term" value="F:3'-tRNA processing endoribonuclease activity"/>
    <property type="evidence" value="ECO:0007669"/>
    <property type="project" value="TreeGrafter"/>
</dbReference>
<evidence type="ECO:0000256" key="5">
    <source>
        <dbReference type="ARBA" id="ARBA00022884"/>
    </source>
</evidence>
<comment type="function">
    <text evidence="6">RNaseP catalyzes the removal of the 5'-leader sequence from pre-tRNA to produce the mature 5'-terminus. It can also cleave other RNA substrates such as 4.5S RNA. The protein component plays an auxiliary but essential role in vivo by binding to the 5'-leader sequence and broadening the substrate specificity of the ribozyme.</text>
</comment>
<comment type="caution">
    <text evidence="8">The sequence shown here is derived from an EMBL/GenBank/DDBJ whole genome shotgun (WGS) entry which is preliminary data.</text>
</comment>
<comment type="subunit">
    <text evidence="6">Consists of a catalytic RNA component (M1 or rnpB) and a protein subunit.</text>
</comment>
<dbReference type="GO" id="GO:0004526">
    <property type="term" value="F:ribonuclease P activity"/>
    <property type="evidence" value="ECO:0007669"/>
    <property type="project" value="UniProtKB-UniRule"/>
</dbReference>
<gene>
    <name evidence="6 8" type="primary">rnpA</name>
    <name evidence="8" type="ORF">ESV85_17720</name>
</gene>
<dbReference type="OrthoDB" id="1524972at2"/>
<dbReference type="GO" id="GO:0030677">
    <property type="term" value="C:ribonuclease P complex"/>
    <property type="evidence" value="ECO:0007669"/>
    <property type="project" value="TreeGrafter"/>
</dbReference>
<dbReference type="Gene3D" id="3.30.230.10">
    <property type="match status" value="1"/>
</dbReference>
<evidence type="ECO:0000256" key="6">
    <source>
        <dbReference type="HAMAP-Rule" id="MF_00227"/>
    </source>
</evidence>
<dbReference type="NCBIfam" id="TIGR00188">
    <property type="entry name" value="rnpA"/>
    <property type="match status" value="1"/>
</dbReference>
<evidence type="ECO:0000256" key="7">
    <source>
        <dbReference type="NCBIfam" id="TIGR00188"/>
    </source>
</evidence>
<evidence type="ECO:0000313" key="9">
    <source>
        <dbReference type="Proteomes" id="UP000321935"/>
    </source>
</evidence>
<evidence type="ECO:0000256" key="2">
    <source>
        <dbReference type="ARBA" id="ARBA00022722"/>
    </source>
</evidence>
<keyword evidence="4 6" id="KW-0378">Hydrolase</keyword>
<dbReference type="Proteomes" id="UP000321935">
    <property type="component" value="Unassembled WGS sequence"/>
</dbReference>
<dbReference type="Pfam" id="PF00825">
    <property type="entry name" value="Ribonuclease_P"/>
    <property type="match status" value="1"/>
</dbReference>
<dbReference type="EMBL" id="VORW01000017">
    <property type="protein sequence ID" value="TXE05771.1"/>
    <property type="molecule type" value="Genomic_DNA"/>
</dbReference>
<evidence type="ECO:0000256" key="3">
    <source>
        <dbReference type="ARBA" id="ARBA00022759"/>
    </source>
</evidence>
<evidence type="ECO:0000256" key="1">
    <source>
        <dbReference type="ARBA" id="ARBA00022694"/>
    </source>
</evidence>
<dbReference type="RefSeq" id="WP_146919962.1">
    <property type="nucleotide sequence ID" value="NZ_VORW01000017.1"/>
</dbReference>
<accession>A0A5C7ABI7</accession>
<evidence type="ECO:0000256" key="4">
    <source>
        <dbReference type="ARBA" id="ARBA00022801"/>
    </source>
</evidence>
<dbReference type="HAMAP" id="MF_00227">
    <property type="entry name" value="RNase_P"/>
    <property type="match status" value="1"/>
</dbReference>
<dbReference type="SUPFAM" id="SSF54211">
    <property type="entry name" value="Ribosomal protein S5 domain 2-like"/>
    <property type="match status" value="1"/>
</dbReference>
<comment type="similarity">
    <text evidence="6">Belongs to the RnpA family.</text>
</comment>
<comment type="catalytic activity">
    <reaction evidence="6">
        <text>Endonucleolytic cleavage of RNA, removing 5'-extranucleotides from tRNA precursor.</text>
        <dbReference type="EC" id="3.1.26.5"/>
    </reaction>
</comment>
<keyword evidence="1 6" id="KW-0819">tRNA processing</keyword>
<reference evidence="8 9" key="1">
    <citation type="submission" date="2019-08" db="EMBL/GenBank/DDBJ databases">
        <title>Genomes sequence of Algoriphagus aquimarinus ACAM450.</title>
        <authorList>
            <person name="Bowman J.P."/>
        </authorList>
    </citation>
    <scope>NUCLEOTIDE SEQUENCE [LARGE SCALE GENOMIC DNA]</scope>
    <source>
        <strain evidence="8 9">ACAM 450</strain>
    </source>
</reference>
<protein>
    <recommendedName>
        <fullName evidence="6 7">Ribonuclease P protein component</fullName>
        <shortName evidence="6">RNase P protein</shortName>
        <shortName evidence="6">RNaseP protein</shortName>
        <ecNumber evidence="6 7">3.1.26.5</ecNumber>
    </recommendedName>
    <alternativeName>
        <fullName evidence="6">Protein C5</fullName>
    </alternativeName>
</protein>
<sequence>MNYRLPKSERLHADKLIKELFNEGSSFFLYPFKVQFFVKKDQGSGTSQVLFSVSKKKIKKAVGRNFVKRRIREAYRLNKDLIPPSAPAMSIGLIYVSSDLMEFLEIQTKITLVLKKLASIVSENQKKHEIEHDQRRPTLE</sequence>
<keyword evidence="5 6" id="KW-0694">RNA-binding</keyword>
<evidence type="ECO:0000313" key="8">
    <source>
        <dbReference type="EMBL" id="TXE05771.1"/>
    </source>
</evidence>
<dbReference type="GO" id="GO:0001682">
    <property type="term" value="P:tRNA 5'-leader removal"/>
    <property type="evidence" value="ECO:0007669"/>
    <property type="project" value="UniProtKB-UniRule"/>
</dbReference>
<name>A0A5C7ABI7_9BACT</name>
<keyword evidence="3 6" id="KW-0255">Endonuclease</keyword>
<dbReference type="PANTHER" id="PTHR33992:SF1">
    <property type="entry name" value="RIBONUCLEASE P PROTEIN COMPONENT"/>
    <property type="match status" value="1"/>
</dbReference>
<dbReference type="GO" id="GO:0000049">
    <property type="term" value="F:tRNA binding"/>
    <property type="evidence" value="ECO:0007669"/>
    <property type="project" value="UniProtKB-UniRule"/>
</dbReference>
<dbReference type="EC" id="3.1.26.5" evidence="6 7"/>
<organism evidence="8 9">
    <name type="scientific">Algoriphagus aquimarinus</name>
    <dbReference type="NCBI Taxonomy" id="237018"/>
    <lineage>
        <taxon>Bacteria</taxon>
        <taxon>Pseudomonadati</taxon>
        <taxon>Bacteroidota</taxon>
        <taxon>Cytophagia</taxon>
        <taxon>Cytophagales</taxon>
        <taxon>Cyclobacteriaceae</taxon>
        <taxon>Algoriphagus</taxon>
    </lineage>
</organism>
<keyword evidence="2 6" id="KW-0540">Nuclease</keyword>
<dbReference type="InterPro" id="IPR014721">
    <property type="entry name" value="Ribsml_uS5_D2-typ_fold_subgr"/>
</dbReference>
<dbReference type="InterPro" id="IPR000100">
    <property type="entry name" value="RNase_P"/>
</dbReference>
<proteinExistence type="inferred from homology"/>
<dbReference type="InterPro" id="IPR020568">
    <property type="entry name" value="Ribosomal_Su5_D2-typ_SF"/>
</dbReference>
<dbReference type="AlphaFoldDB" id="A0A5C7ABI7"/>
<dbReference type="PANTHER" id="PTHR33992">
    <property type="entry name" value="RIBONUCLEASE P PROTEIN COMPONENT"/>
    <property type="match status" value="1"/>
</dbReference>